<dbReference type="InterPro" id="IPR012259">
    <property type="entry name" value="DHFR"/>
</dbReference>
<dbReference type="CDD" id="cd00209">
    <property type="entry name" value="DHFR"/>
    <property type="match status" value="1"/>
</dbReference>
<evidence type="ECO:0000256" key="8">
    <source>
        <dbReference type="PIRNR" id="PIRNR000194"/>
    </source>
</evidence>
<comment type="similarity">
    <text evidence="2 8 9">Belongs to the dihydrofolate reductase family.</text>
</comment>
<keyword evidence="5 8" id="KW-0521">NADP</keyword>
<evidence type="ECO:0000256" key="7">
    <source>
        <dbReference type="ARBA" id="ARBA00025067"/>
    </source>
</evidence>
<dbReference type="PANTHER" id="PTHR48069:SF3">
    <property type="entry name" value="DIHYDROFOLATE REDUCTASE"/>
    <property type="match status" value="1"/>
</dbReference>
<dbReference type="SUPFAM" id="SSF53597">
    <property type="entry name" value="Dihydrofolate reductase-like"/>
    <property type="match status" value="1"/>
</dbReference>
<comment type="function">
    <text evidence="7 8">Key enzyme in folate metabolism. Catalyzes an essential reaction for de novo glycine and purine synthesis, and for DNA precursor synthesis.</text>
</comment>
<evidence type="ECO:0000313" key="11">
    <source>
        <dbReference type="EMBL" id="PUZ22639.1"/>
    </source>
</evidence>
<dbReference type="UniPathway" id="UPA00077">
    <property type="reaction ID" value="UER00158"/>
</dbReference>
<dbReference type="GO" id="GO:0046655">
    <property type="term" value="P:folic acid metabolic process"/>
    <property type="evidence" value="ECO:0007669"/>
    <property type="project" value="TreeGrafter"/>
</dbReference>
<dbReference type="GO" id="GO:0004146">
    <property type="term" value="F:dihydrofolate reductase activity"/>
    <property type="evidence" value="ECO:0007669"/>
    <property type="project" value="UniProtKB-EC"/>
</dbReference>
<evidence type="ECO:0000256" key="1">
    <source>
        <dbReference type="ARBA" id="ARBA00004903"/>
    </source>
</evidence>
<evidence type="ECO:0000256" key="5">
    <source>
        <dbReference type="ARBA" id="ARBA00022857"/>
    </source>
</evidence>
<dbReference type="EMBL" id="QCYK01000003">
    <property type="protein sequence ID" value="PUZ22639.1"/>
    <property type="molecule type" value="Genomic_DNA"/>
</dbReference>
<dbReference type="PIRSF" id="PIRSF000194">
    <property type="entry name" value="DHFR"/>
    <property type="match status" value="1"/>
</dbReference>
<dbReference type="Proteomes" id="UP000244450">
    <property type="component" value="Unassembled WGS sequence"/>
</dbReference>
<dbReference type="FunFam" id="3.40.430.10:FF:000001">
    <property type="entry name" value="Dihydrofolate reductase"/>
    <property type="match status" value="1"/>
</dbReference>
<evidence type="ECO:0000256" key="9">
    <source>
        <dbReference type="RuleBase" id="RU004474"/>
    </source>
</evidence>
<dbReference type="RefSeq" id="WP_108688385.1">
    <property type="nucleotide sequence ID" value="NZ_QCYK01000003.1"/>
</dbReference>
<evidence type="ECO:0000256" key="4">
    <source>
        <dbReference type="ARBA" id="ARBA00022563"/>
    </source>
</evidence>
<evidence type="ECO:0000256" key="3">
    <source>
        <dbReference type="ARBA" id="ARBA00012856"/>
    </source>
</evidence>
<evidence type="ECO:0000256" key="2">
    <source>
        <dbReference type="ARBA" id="ARBA00009539"/>
    </source>
</evidence>
<dbReference type="InterPro" id="IPR024072">
    <property type="entry name" value="DHFR-like_dom_sf"/>
</dbReference>
<dbReference type="InterPro" id="IPR001796">
    <property type="entry name" value="DHFR_dom"/>
</dbReference>
<reference evidence="11 12" key="1">
    <citation type="submission" date="2018-04" db="EMBL/GenBank/DDBJ databases">
        <title>Chitinophaga fuyangensis sp. nov., isolated from soil in a chemical factory.</title>
        <authorList>
            <person name="Chen K."/>
        </authorList>
    </citation>
    <scope>NUCLEOTIDE SEQUENCE [LARGE SCALE GENOMIC DNA]</scope>
    <source>
        <strain evidence="11 12">LY-1</strain>
    </source>
</reference>
<organism evidence="11 12">
    <name type="scientific">Chitinophaga parva</name>
    <dbReference type="NCBI Taxonomy" id="2169414"/>
    <lineage>
        <taxon>Bacteria</taxon>
        <taxon>Pseudomonadati</taxon>
        <taxon>Bacteroidota</taxon>
        <taxon>Chitinophagia</taxon>
        <taxon>Chitinophagales</taxon>
        <taxon>Chitinophagaceae</taxon>
        <taxon>Chitinophaga</taxon>
    </lineage>
</organism>
<comment type="catalytic activity">
    <reaction evidence="8">
        <text>(6S)-5,6,7,8-tetrahydrofolate + NADP(+) = 7,8-dihydrofolate + NADPH + H(+)</text>
        <dbReference type="Rhea" id="RHEA:15009"/>
        <dbReference type="ChEBI" id="CHEBI:15378"/>
        <dbReference type="ChEBI" id="CHEBI:57451"/>
        <dbReference type="ChEBI" id="CHEBI:57453"/>
        <dbReference type="ChEBI" id="CHEBI:57783"/>
        <dbReference type="ChEBI" id="CHEBI:58349"/>
        <dbReference type="EC" id="1.5.1.3"/>
    </reaction>
</comment>
<dbReference type="PANTHER" id="PTHR48069">
    <property type="entry name" value="DIHYDROFOLATE REDUCTASE"/>
    <property type="match status" value="1"/>
</dbReference>
<dbReference type="InterPro" id="IPR017925">
    <property type="entry name" value="DHFR_CS"/>
</dbReference>
<comment type="pathway">
    <text evidence="1 8">Cofactor biosynthesis; tetrahydrofolate biosynthesis; 5,6,7,8-tetrahydrofolate from 7,8-dihydrofolate: step 1/1.</text>
</comment>
<keyword evidence="12" id="KW-1185">Reference proteome</keyword>
<evidence type="ECO:0000313" key="12">
    <source>
        <dbReference type="Proteomes" id="UP000244450"/>
    </source>
</evidence>
<keyword evidence="6 8" id="KW-0560">Oxidoreductase</keyword>
<gene>
    <name evidence="11" type="ORF">DCC81_19595</name>
</gene>
<sequence length="163" mass="18508">MTIAFIVAASLNNVIGKDGHLPWHLPNDMKFFKQTTSGHPIIMGRKTFDELGKALPNRENIVITRNKDYKAHGAHVVPSLEAALELARHYSNGEIFITGGGEIFHQALPLCHRQYVTRVMGNYDGDAFYPVIDESQFKLTKSDFHEPDEKHAVAYDFQVWDRI</sequence>
<accession>A0A2T7BC27</accession>
<dbReference type="PROSITE" id="PS51330">
    <property type="entry name" value="DHFR_2"/>
    <property type="match status" value="1"/>
</dbReference>
<proteinExistence type="inferred from homology"/>
<dbReference type="Pfam" id="PF00186">
    <property type="entry name" value="DHFR_1"/>
    <property type="match status" value="1"/>
</dbReference>
<dbReference type="OrthoDB" id="9804315at2"/>
<dbReference type="GO" id="GO:0005829">
    <property type="term" value="C:cytosol"/>
    <property type="evidence" value="ECO:0007669"/>
    <property type="project" value="TreeGrafter"/>
</dbReference>
<keyword evidence="4 8" id="KW-0554">One-carbon metabolism</keyword>
<evidence type="ECO:0000259" key="10">
    <source>
        <dbReference type="PROSITE" id="PS51330"/>
    </source>
</evidence>
<comment type="caution">
    <text evidence="11">The sequence shown here is derived from an EMBL/GenBank/DDBJ whole genome shotgun (WGS) entry which is preliminary data.</text>
</comment>
<feature type="domain" description="DHFR" evidence="10">
    <location>
        <begin position="2"/>
        <end position="162"/>
    </location>
</feature>
<dbReference type="AlphaFoldDB" id="A0A2T7BC27"/>
<dbReference type="GO" id="GO:0070401">
    <property type="term" value="F:NADP+ binding"/>
    <property type="evidence" value="ECO:0007669"/>
    <property type="project" value="UniProtKB-ARBA"/>
</dbReference>
<dbReference type="PROSITE" id="PS00075">
    <property type="entry name" value="DHFR_1"/>
    <property type="match status" value="1"/>
</dbReference>
<protein>
    <recommendedName>
        <fullName evidence="3 8">Dihydrofolate reductase</fullName>
        <ecNumber evidence="3 8">1.5.1.3</ecNumber>
    </recommendedName>
</protein>
<dbReference type="EC" id="1.5.1.3" evidence="3 8"/>
<name>A0A2T7BC27_9BACT</name>
<dbReference type="GO" id="GO:0006730">
    <property type="term" value="P:one-carbon metabolic process"/>
    <property type="evidence" value="ECO:0007669"/>
    <property type="project" value="UniProtKB-KW"/>
</dbReference>
<dbReference type="PRINTS" id="PR00070">
    <property type="entry name" value="DHFR"/>
</dbReference>
<dbReference type="GO" id="GO:0046452">
    <property type="term" value="P:dihydrofolate metabolic process"/>
    <property type="evidence" value="ECO:0007669"/>
    <property type="project" value="TreeGrafter"/>
</dbReference>
<dbReference type="GO" id="GO:0046654">
    <property type="term" value="P:tetrahydrofolate biosynthetic process"/>
    <property type="evidence" value="ECO:0007669"/>
    <property type="project" value="UniProtKB-UniPathway"/>
</dbReference>
<evidence type="ECO:0000256" key="6">
    <source>
        <dbReference type="ARBA" id="ARBA00023002"/>
    </source>
</evidence>
<dbReference type="Gene3D" id="3.40.430.10">
    <property type="entry name" value="Dihydrofolate Reductase, subunit A"/>
    <property type="match status" value="1"/>
</dbReference>